<evidence type="ECO:0000256" key="1">
    <source>
        <dbReference type="ARBA" id="ARBA00004651"/>
    </source>
</evidence>
<reference evidence="12" key="1">
    <citation type="submission" date="2020-02" db="EMBL/GenBank/DDBJ databases">
        <authorList>
            <person name="Meier V. D."/>
        </authorList>
    </citation>
    <scope>NUCLEOTIDE SEQUENCE</scope>
    <source>
        <strain evidence="12">AVDCRST_MAG33</strain>
    </source>
</reference>
<feature type="transmembrane region" description="Helical" evidence="9">
    <location>
        <begin position="160"/>
        <end position="180"/>
    </location>
</feature>
<dbReference type="GO" id="GO:0042597">
    <property type="term" value="C:periplasmic space"/>
    <property type="evidence" value="ECO:0007669"/>
    <property type="project" value="InterPro"/>
</dbReference>
<evidence type="ECO:0000256" key="5">
    <source>
        <dbReference type="ARBA" id="ARBA00022729"/>
    </source>
</evidence>
<dbReference type="GO" id="GO:0005507">
    <property type="term" value="F:copper ion binding"/>
    <property type="evidence" value="ECO:0007669"/>
    <property type="project" value="InterPro"/>
</dbReference>
<evidence type="ECO:0000313" key="12">
    <source>
        <dbReference type="EMBL" id="CAA9551907.1"/>
    </source>
</evidence>
<evidence type="ECO:0000256" key="6">
    <source>
        <dbReference type="ARBA" id="ARBA00022989"/>
    </source>
</evidence>
<feature type="transmembrane region" description="Helical" evidence="9">
    <location>
        <begin position="459"/>
        <end position="478"/>
    </location>
</feature>
<dbReference type="InterPro" id="IPR014756">
    <property type="entry name" value="Ig_E-set"/>
</dbReference>
<feature type="domain" description="CopC" evidence="10">
    <location>
        <begin position="37"/>
        <end position="135"/>
    </location>
</feature>
<feature type="domain" description="Copper resistance protein D" evidence="11">
    <location>
        <begin position="382"/>
        <end position="474"/>
    </location>
</feature>
<dbReference type="InterPro" id="IPR007348">
    <property type="entry name" value="CopC_dom"/>
</dbReference>
<dbReference type="PANTHER" id="PTHR34820:SF4">
    <property type="entry name" value="INNER MEMBRANE PROTEIN YEBZ"/>
    <property type="match status" value="1"/>
</dbReference>
<dbReference type="AlphaFoldDB" id="A0A6J4UJ26"/>
<keyword evidence="4" id="KW-0479">Metal-binding</keyword>
<dbReference type="GO" id="GO:0006825">
    <property type="term" value="P:copper ion transport"/>
    <property type="evidence" value="ECO:0007669"/>
    <property type="project" value="InterPro"/>
</dbReference>
<proteinExistence type="predicted"/>
<evidence type="ECO:0008006" key="13">
    <source>
        <dbReference type="Google" id="ProtNLM"/>
    </source>
</evidence>
<organism evidence="12">
    <name type="scientific">uncultured Thermomicrobiales bacterium</name>
    <dbReference type="NCBI Taxonomy" id="1645740"/>
    <lineage>
        <taxon>Bacteria</taxon>
        <taxon>Pseudomonadati</taxon>
        <taxon>Thermomicrobiota</taxon>
        <taxon>Thermomicrobia</taxon>
        <taxon>Thermomicrobiales</taxon>
        <taxon>environmental samples</taxon>
    </lineage>
</organism>
<keyword evidence="7" id="KW-0186">Copper</keyword>
<keyword evidence="6 9" id="KW-1133">Transmembrane helix</keyword>
<evidence type="ECO:0000259" key="10">
    <source>
        <dbReference type="Pfam" id="PF04234"/>
    </source>
</evidence>
<accession>A0A6J4UJ26</accession>
<dbReference type="Pfam" id="PF05425">
    <property type="entry name" value="CopD"/>
    <property type="match status" value="1"/>
</dbReference>
<keyword evidence="8 9" id="KW-0472">Membrane</keyword>
<feature type="transmembrane region" description="Helical" evidence="9">
    <location>
        <begin position="348"/>
        <end position="367"/>
    </location>
</feature>
<dbReference type="InterPro" id="IPR014755">
    <property type="entry name" value="Cu-Rt/internalin_Ig-like"/>
</dbReference>
<feature type="transmembrane region" description="Helical" evidence="9">
    <location>
        <begin position="310"/>
        <end position="328"/>
    </location>
</feature>
<keyword evidence="2" id="KW-1003">Cell membrane</keyword>
<feature type="transmembrane region" description="Helical" evidence="9">
    <location>
        <begin position="207"/>
        <end position="230"/>
    </location>
</feature>
<feature type="transmembrane region" description="Helical" evidence="9">
    <location>
        <begin position="250"/>
        <end position="271"/>
    </location>
</feature>
<feature type="transmembrane region" description="Helical" evidence="9">
    <location>
        <begin position="419"/>
        <end position="439"/>
    </location>
</feature>
<gene>
    <name evidence="12" type="ORF">AVDCRST_MAG33-957</name>
</gene>
<dbReference type="SUPFAM" id="SSF81296">
    <property type="entry name" value="E set domains"/>
    <property type="match status" value="1"/>
</dbReference>
<dbReference type="GO" id="GO:0005886">
    <property type="term" value="C:plasma membrane"/>
    <property type="evidence" value="ECO:0007669"/>
    <property type="project" value="UniProtKB-SubCell"/>
</dbReference>
<dbReference type="Gene3D" id="2.60.40.1220">
    <property type="match status" value="1"/>
</dbReference>
<dbReference type="InterPro" id="IPR008457">
    <property type="entry name" value="Cu-R_CopD_dom"/>
</dbReference>
<feature type="transmembrane region" description="Helical" evidence="9">
    <location>
        <begin position="388"/>
        <end position="407"/>
    </location>
</feature>
<keyword evidence="5" id="KW-0732">Signal</keyword>
<evidence type="ECO:0000256" key="7">
    <source>
        <dbReference type="ARBA" id="ARBA00023008"/>
    </source>
</evidence>
<keyword evidence="3 9" id="KW-0812">Transmembrane</keyword>
<evidence type="ECO:0000256" key="8">
    <source>
        <dbReference type="ARBA" id="ARBA00023136"/>
    </source>
</evidence>
<evidence type="ECO:0000256" key="3">
    <source>
        <dbReference type="ARBA" id="ARBA00022692"/>
    </source>
</evidence>
<evidence type="ECO:0000259" key="11">
    <source>
        <dbReference type="Pfam" id="PF05425"/>
    </source>
</evidence>
<evidence type="ECO:0000256" key="9">
    <source>
        <dbReference type="SAM" id="Phobius"/>
    </source>
</evidence>
<dbReference type="Pfam" id="PF04234">
    <property type="entry name" value="CopC"/>
    <property type="match status" value="1"/>
</dbReference>
<evidence type="ECO:0000256" key="2">
    <source>
        <dbReference type="ARBA" id="ARBA00022475"/>
    </source>
</evidence>
<evidence type="ECO:0000256" key="4">
    <source>
        <dbReference type="ARBA" id="ARBA00022723"/>
    </source>
</evidence>
<comment type="subcellular location">
    <subcellularLocation>
        <location evidence="1">Cell membrane</location>
        <topology evidence="1">Multi-pass membrane protein</topology>
    </subcellularLocation>
</comment>
<protein>
    <recommendedName>
        <fullName evidence="13">Copper resistance protein CopC</fullName>
    </recommendedName>
</protein>
<sequence length="821" mass="85722">MSRPSPFARRPSVLLALLVVTLAGLLGPGNPLPAGAHAELERATPGQSEALGAPPDAVDLWFTEPVNADDGSLTVTIRTQDNTSIDPGSLTVDPADAMHVTATFDGLGFETYTVVWGNRSTTDGHPISGSYSFRVGGGPTPGAATTEGGAPALWAIVTRWLTFFGLAIAGGGFFVARLLLARPGAPGGAAVAGADQGWMPAPRSLRLLTLAGAVVALLGTIAELPLQWLFPPAGAESASFANVLRGLPDAWWFRPAGAALATGLAVAWLLLRRSSGLSAPSRSFGIVAGSSVPAPTSRTTASRTVRANPLIESLGLAAALVALLGLSLTGHSAAQQGIWYLPAIVSNIAHQFSSALWAGGLVALAVVRWLAPRDATAAVDPVRRFSPWALGLFGVAVVTGVANAGIILPTVASLWDSRYGVTILVKTALVLGAAGFAFVHRQALARSAEWAAARLRQSLRLEALLVGLVIVSASTMALTSPPGSDALARDPLAGNVTLLDRARTADGTVAGLTRLEIDPLRSDDPNSFRVTVASPENVPVTLPEGSRVFLDFTSVTDGAIAQPRLELVSDGQGGFTGQGDQLSIDSWWQISATVREPGQSDRTSAFYVLLPDPNLYGVDAVETPDSDPAAEALYRRAYDQNAAASSYQNAQGISSSDGTGIFEDETVVAATADQPTGYELRLQSYGQPMPGNTIPATTVQRQIGMDSWRSTDGGATWISTFSVSGALSPPEILEQYDGATGFQLGRQQVVNGEMSQAVSFVVPVSRYSTTWYVWWVGLESGQRHQELMLTEGHYMSRTFSGYNAGVVVGPPDPATVVNTPG</sequence>
<dbReference type="GO" id="GO:0046688">
    <property type="term" value="P:response to copper ion"/>
    <property type="evidence" value="ECO:0007669"/>
    <property type="project" value="InterPro"/>
</dbReference>
<dbReference type="InterPro" id="IPR032694">
    <property type="entry name" value="CopC/D"/>
</dbReference>
<dbReference type="PANTHER" id="PTHR34820">
    <property type="entry name" value="INNER MEMBRANE PROTEIN YEBZ"/>
    <property type="match status" value="1"/>
</dbReference>
<dbReference type="EMBL" id="CADCWK010000086">
    <property type="protein sequence ID" value="CAA9551907.1"/>
    <property type="molecule type" value="Genomic_DNA"/>
</dbReference>
<name>A0A6J4UJ26_9BACT</name>